<evidence type="ECO:0000256" key="4">
    <source>
        <dbReference type="ARBA" id="ARBA00022801"/>
    </source>
</evidence>
<dbReference type="InterPro" id="IPR000668">
    <property type="entry name" value="Peptidase_C1A_C"/>
</dbReference>
<evidence type="ECO:0000256" key="2">
    <source>
        <dbReference type="ARBA" id="ARBA00022670"/>
    </source>
</evidence>
<dbReference type="InterPro" id="IPR012599">
    <property type="entry name" value="Propeptide_C1A"/>
</dbReference>
<proteinExistence type="inferred from homology"/>
<dbReference type="PROSITE" id="PS00139">
    <property type="entry name" value="THIOL_PROTEASE_CYS"/>
    <property type="match status" value="1"/>
</dbReference>
<dbReference type="FunFam" id="3.90.70.10:FF:000031">
    <property type="entry name" value="Cathepsin B"/>
    <property type="match status" value="1"/>
</dbReference>
<name>A0A6G0U3Y8_APHGL</name>
<dbReference type="Pfam" id="PF08127">
    <property type="entry name" value="Propeptide_C1"/>
    <property type="match status" value="1"/>
</dbReference>
<dbReference type="GO" id="GO:0006508">
    <property type="term" value="P:proteolysis"/>
    <property type="evidence" value="ECO:0007669"/>
    <property type="project" value="UniProtKB-KW"/>
</dbReference>
<keyword evidence="6" id="KW-0865">Zymogen</keyword>
<reference evidence="9 10" key="1">
    <citation type="submission" date="2019-08" db="EMBL/GenBank/DDBJ databases">
        <title>The genome of the soybean aphid Biotype 1, its phylome, world population structure and adaptation to the North American continent.</title>
        <authorList>
            <person name="Giordano R."/>
            <person name="Donthu R.K."/>
            <person name="Hernandez A.G."/>
            <person name="Wright C.L."/>
            <person name="Zimin A.V."/>
        </authorList>
    </citation>
    <scope>NUCLEOTIDE SEQUENCE [LARGE SCALE GENOMIC DNA]</scope>
    <source>
        <tissue evidence="9">Whole aphids</tissue>
    </source>
</reference>
<dbReference type="Gene3D" id="3.90.70.10">
    <property type="entry name" value="Cysteine proteinases"/>
    <property type="match status" value="1"/>
</dbReference>
<sequence>MKQQHDPVLELFENEGAKQSNRLPIIAVTFKITKQNYIHLLQIVYLTEQTSFLSQDYIDKINYVAKTWKAGQNFHPNTPKEAILRLLGSKGVGAAAKTNGPYKTSDTKYVSNDRIYKTFDARRYWHYCKTMGAVRDQGNCGSCWAFGTTGAFADRLCVATNGNYNQLVSAEELAFCCHTCGFGCNGGYPIKAWQYFKRHGVVSGGNYNTTDGCQPYQVPPCLHHQEGEGSCDSQPKERNHKCSRKCYGNETIDYKNDHVKTRDAYYLTFNSIQKDVQTYGPIEASFDVYDDFLHYKSGVYAKTENATKLGGHAVKLIGWGVEHGVDYWLMVNSWGYEWGNNGLFKIRRGTNECGIDNSTTGGVPYIQSDLLYLLVFRIFNLWRIE</sequence>
<organism evidence="9 10">
    <name type="scientific">Aphis glycines</name>
    <name type="common">Soybean aphid</name>
    <dbReference type="NCBI Taxonomy" id="307491"/>
    <lineage>
        <taxon>Eukaryota</taxon>
        <taxon>Metazoa</taxon>
        <taxon>Ecdysozoa</taxon>
        <taxon>Arthropoda</taxon>
        <taxon>Hexapoda</taxon>
        <taxon>Insecta</taxon>
        <taxon>Pterygota</taxon>
        <taxon>Neoptera</taxon>
        <taxon>Paraneoptera</taxon>
        <taxon>Hemiptera</taxon>
        <taxon>Sternorrhyncha</taxon>
        <taxon>Aphidomorpha</taxon>
        <taxon>Aphidoidea</taxon>
        <taxon>Aphididae</taxon>
        <taxon>Aphidini</taxon>
        <taxon>Aphis</taxon>
        <taxon>Aphis</taxon>
    </lineage>
</organism>
<comment type="caution">
    <text evidence="9">The sequence shown here is derived from an EMBL/GenBank/DDBJ whole genome shotgun (WGS) entry which is preliminary data.</text>
</comment>
<evidence type="ECO:0000313" key="10">
    <source>
        <dbReference type="Proteomes" id="UP000475862"/>
    </source>
</evidence>
<dbReference type="Pfam" id="PF00112">
    <property type="entry name" value="Peptidase_C1"/>
    <property type="match status" value="1"/>
</dbReference>
<dbReference type="InterPro" id="IPR000169">
    <property type="entry name" value="Pept_cys_AS"/>
</dbReference>
<keyword evidence="7" id="KW-1015">Disulfide bond</keyword>
<keyword evidence="4" id="KW-0378">Hydrolase</keyword>
<comment type="similarity">
    <text evidence="1">Belongs to the peptidase C1 family.</text>
</comment>
<dbReference type="InterPro" id="IPR025660">
    <property type="entry name" value="Pept_his_AS"/>
</dbReference>
<evidence type="ECO:0000256" key="3">
    <source>
        <dbReference type="ARBA" id="ARBA00022729"/>
    </source>
</evidence>
<dbReference type="AlphaFoldDB" id="A0A6G0U3Y8"/>
<dbReference type="PRINTS" id="PR00705">
    <property type="entry name" value="PAPAIN"/>
</dbReference>
<dbReference type="PROSITE" id="PS00639">
    <property type="entry name" value="THIOL_PROTEASE_HIS"/>
    <property type="match status" value="1"/>
</dbReference>
<keyword evidence="3" id="KW-0732">Signal</keyword>
<evidence type="ECO:0000256" key="5">
    <source>
        <dbReference type="ARBA" id="ARBA00022807"/>
    </source>
</evidence>
<dbReference type="CDD" id="cd02620">
    <property type="entry name" value="Peptidase_C1A_CathepsinB"/>
    <property type="match status" value="1"/>
</dbReference>
<keyword evidence="2" id="KW-0645">Protease</keyword>
<dbReference type="InterPro" id="IPR038765">
    <property type="entry name" value="Papain-like_cys_pep_sf"/>
</dbReference>
<dbReference type="OrthoDB" id="640249at2759"/>
<protein>
    <recommendedName>
        <fullName evidence="8">Peptidase C1A papain C-terminal domain-containing protein</fullName>
    </recommendedName>
</protein>
<keyword evidence="5" id="KW-0788">Thiol protease</keyword>
<feature type="domain" description="Peptidase C1A papain C-terminal" evidence="8">
    <location>
        <begin position="115"/>
        <end position="363"/>
    </location>
</feature>
<evidence type="ECO:0000256" key="6">
    <source>
        <dbReference type="ARBA" id="ARBA00023145"/>
    </source>
</evidence>
<evidence type="ECO:0000256" key="7">
    <source>
        <dbReference type="ARBA" id="ARBA00023157"/>
    </source>
</evidence>
<accession>A0A6G0U3Y8</accession>
<dbReference type="EMBL" id="VYZN01000008">
    <property type="protein sequence ID" value="KAE9543490.1"/>
    <property type="molecule type" value="Genomic_DNA"/>
</dbReference>
<dbReference type="InterPro" id="IPR013128">
    <property type="entry name" value="Peptidase_C1A"/>
</dbReference>
<gene>
    <name evidence="9" type="ORF">AGLY_002290</name>
</gene>
<dbReference type="SUPFAM" id="SSF54001">
    <property type="entry name" value="Cysteine proteinases"/>
    <property type="match status" value="1"/>
</dbReference>
<evidence type="ECO:0000313" key="9">
    <source>
        <dbReference type="EMBL" id="KAE9543490.1"/>
    </source>
</evidence>
<dbReference type="Proteomes" id="UP000475862">
    <property type="component" value="Unassembled WGS sequence"/>
</dbReference>
<keyword evidence="10" id="KW-1185">Reference proteome</keyword>
<dbReference type="SMART" id="SM00645">
    <property type="entry name" value="Pept_C1"/>
    <property type="match status" value="1"/>
</dbReference>
<evidence type="ECO:0000259" key="8">
    <source>
        <dbReference type="SMART" id="SM00645"/>
    </source>
</evidence>
<dbReference type="PANTHER" id="PTHR12411">
    <property type="entry name" value="CYSTEINE PROTEASE FAMILY C1-RELATED"/>
    <property type="match status" value="1"/>
</dbReference>
<evidence type="ECO:0000256" key="1">
    <source>
        <dbReference type="ARBA" id="ARBA00008455"/>
    </source>
</evidence>
<dbReference type="GO" id="GO:0004197">
    <property type="term" value="F:cysteine-type endopeptidase activity"/>
    <property type="evidence" value="ECO:0007669"/>
    <property type="project" value="InterPro"/>
</dbReference>